<gene>
    <name evidence="3" type="ORF">ACIB24_09980</name>
</gene>
<dbReference type="EMBL" id="JBITLV010000003">
    <property type="protein sequence ID" value="MFI7587390.1"/>
    <property type="molecule type" value="Genomic_DNA"/>
</dbReference>
<feature type="transmembrane region" description="Helical" evidence="2">
    <location>
        <begin position="447"/>
        <end position="468"/>
    </location>
</feature>
<keyword evidence="2" id="KW-0812">Transmembrane</keyword>
<name>A0ABW8ALZ4_9ACTN</name>
<evidence type="ECO:0000256" key="2">
    <source>
        <dbReference type="SAM" id="Phobius"/>
    </source>
</evidence>
<evidence type="ECO:0000313" key="4">
    <source>
        <dbReference type="Proteomes" id="UP001612915"/>
    </source>
</evidence>
<feature type="transmembrane region" description="Helical" evidence="2">
    <location>
        <begin position="257"/>
        <end position="283"/>
    </location>
</feature>
<keyword evidence="4" id="KW-1185">Reference proteome</keyword>
<protein>
    <submittedName>
        <fullName evidence="3">DUF4389 domain-containing protein</fullName>
    </submittedName>
</protein>
<keyword evidence="2" id="KW-1133">Transmembrane helix</keyword>
<comment type="caution">
    <text evidence="3">The sequence shown here is derived from an EMBL/GenBank/DDBJ whole genome shotgun (WGS) entry which is preliminary data.</text>
</comment>
<dbReference type="RefSeq" id="WP_398278992.1">
    <property type="nucleotide sequence ID" value="NZ_JBITLV010000003.1"/>
</dbReference>
<feature type="transmembrane region" description="Helical" evidence="2">
    <location>
        <begin position="39"/>
        <end position="69"/>
    </location>
</feature>
<accession>A0ABW8ALZ4</accession>
<dbReference type="Proteomes" id="UP001612915">
    <property type="component" value="Unassembled WGS sequence"/>
</dbReference>
<sequence length="501" mass="52730">MSDVEQPPPSAAQPAPVHPLRLTGRLEQPLSRGLWLVKWLLLIPHLVILAFLWVGFAVVTVVAFFAILFTGRYPHTLFGFNRGVLRWSWRVSYYGYSALGTDRYPPFILADVPDYPARLELEYPAHLSRGLVLVKWWLLALPHYLLLAAISGGLAVAADRDGRSVTGGVSLLGVTVAIVGVSLLFRAGRYPHGLFDLLMGVNRWSTRVFVYATLMSDTYPPFRLDQGGEEPGVPGAPPAPSGGDSTAARPTSATGHVVALVLGVLLVLPGLAVAGVGGAGLWLDTQRDDAGFVSTDTTSVARPAPVVTVEGVHLDIDRAAATWLDENDLGQVRIRIEDRSPQALFVGIAPQAAVDGWLAGRAHDEITDFRSGSLRYERHAGLTPVAAPTAQSFWSASVTGTGSQQLTWRPRTGDWTLVIATADGTGAVNARAAVGAKIPSLTGVSSGLLAGGLIVLLLGVALIAWGAAGIGRGHADAQPAPPSPTPSSPAAARQESIGVGP</sequence>
<feature type="transmembrane region" description="Helical" evidence="2">
    <location>
        <begin position="136"/>
        <end position="158"/>
    </location>
</feature>
<feature type="region of interest" description="Disordered" evidence="1">
    <location>
        <begin position="225"/>
        <end position="250"/>
    </location>
</feature>
<feature type="transmembrane region" description="Helical" evidence="2">
    <location>
        <begin position="164"/>
        <end position="185"/>
    </location>
</feature>
<reference evidence="3 4" key="1">
    <citation type="submission" date="2024-10" db="EMBL/GenBank/DDBJ databases">
        <title>The Natural Products Discovery Center: Release of the First 8490 Sequenced Strains for Exploring Actinobacteria Biosynthetic Diversity.</title>
        <authorList>
            <person name="Kalkreuter E."/>
            <person name="Kautsar S.A."/>
            <person name="Yang D."/>
            <person name="Bader C.D."/>
            <person name="Teijaro C.N."/>
            <person name="Fluegel L."/>
            <person name="Davis C.M."/>
            <person name="Simpson J.R."/>
            <person name="Lauterbach L."/>
            <person name="Steele A.D."/>
            <person name="Gui C."/>
            <person name="Meng S."/>
            <person name="Li G."/>
            <person name="Viehrig K."/>
            <person name="Ye F."/>
            <person name="Su P."/>
            <person name="Kiefer A.F."/>
            <person name="Nichols A."/>
            <person name="Cepeda A.J."/>
            <person name="Yan W."/>
            <person name="Fan B."/>
            <person name="Jiang Y."/>
            <person name="Adhikari A."/>
            <person name="Zheng C.-J."/>
            <person name="Schuster L."/>
            <person name="Cowan T.M."/>
            <person name="Smanski M.J."/>
            <person name="Chevrette M.G."/>
            <person name="De Carvalho L.P.S."/>
            <person name="Shen B."/>
        </authorList>
    </citation>
    <scope>NUCLEOTIDE SEQUENCE [LARGE SCALE GENOMIC DNA]</scope>
    <source>
        <strain evidence="3 4">NPDC049639</strain>
    </source>
</reference>
<feature type="region of interest" description="Disordered" evidence="1">
    <location>
        <begin position="473"/>
        <end position="501"/>
    </location>
</feature>
<dbReference type="Pfam" id="PF14333">
    <property type="entry name" value="DUF4389"/>
    <property type="match status" value="2"/>
</dbReference>
<proteinExistence type="predicted"/>
<dbReference type="InterPro" id="IPR025498">
    <property type="entry name" value="DUF4389"/>
</dbReference>
<keyword evidence="2" id="KW-0472">Membrane</keyword>
<evidence type="ECO:0000313" key="3">
    <source>
        <dbReference type="EMBL" id="MFI7587390.1"/>
    </source>
</evidence>
<evidence type="ECO:0000256" key="1">
    <source>
        <dbReference type="SAM" id="MobiDB-lite"/>
    </source>
</evidence>
<organism evidence="3 4">
    <name type="scientific">Spongisporangium articulatum</name>
    <dbReference type="NCBI Taxonomy" id="3362603"/>
    <lineage>
        <taxon>Bacteria</taxon>
        <taxon>Bacillati</taxon>
        <taxon>Actinomycetota</taxon>
        <taxon>Actinomycetes</taxon>
        <taxon>Kineosporiales</taxon>
        <taxon>Kineosporiaceae</taxon>
        <taxon>Spongisporangium</taxon>
    </lineage>
</organism>